<gene>
    <name evidence="8" type="primary">gliA_1</name>
    <name evidence="8" type="ORF">DBV05_g11155</name>
</gene>
<dbReference type="PANTHER" id="PTHR23501:SF177">
    <property type="entry name" value="MAJOR FACILITATOR SUPERFAMILY (MFS) PROFILE DOMAIN-CONTAINING PROTEIN-RELATED"/>
    <property type="match status" value="1"/>
</dbReference>
<dbReference type="Gene3D" id="1.20.1250.20">
    <property type="entry name" value="MFS general substrate transporter like domains"/>
    <property type="match status" value="1"/>
</dbReference>
<dbReference type="PANTHER" id="PTHR23501">
    <property type="entry name" value="MAJOR FACILITATOR SUPERFAMILY"/>
    <property type="match status" value="1"/>
</dbReference>
<dbReference type="EMBL" id="VCHE01000148">
    <property type="protein sequence ID" value="KAB2570176.1"/>
    <property type="molecule type" value="Genomic_DNA"/>
</dbReference>
<feature type="transmembrane region" description="Helical" evidence="6">
    <location>
        <begin position="501"/>
        <end position="521"/>
    </location>
</feature>
<dbReference type="GO" id="GO:0005886">
    <property type="term" value="C:plasma membrane"/>
    <property type="evidence" value="ECO:0007669"/>
    <property type="project" value="TreeGrafter"/>
</dbReference>
<dbReference type="PROSITE" id="PS50850">
    <property type="entry name" value="MFS"/>
    <property type="match status" value="1"/>
</dbReference>
<dbReference type="InterPro" id="IPR011701">
    <property type="entry name" value="MFS"/>
</dbReference>
<feature type="transmembrane region" description="Helical" evidence="6">
    <location>
        <begin position="68"/>
        <end position="86"/>
    </location>
</feature>
<feature type="transmembrane region" description="Helical" evidence="6">
    <location>
        <begin position="396"/>
        <end position="418"/>
    </location>
</feature>
<dbReference type="AlphaFoldDB" id="A0A5N5CXZ5"/>
<evidence type="ECO:0000259" key="7">
    <source>
        <dbReference type="PROSITE" id="PS50850"/>
    </source>
</evidence>
<dbReference type="InterPro" id="IPR020846">
    <property type="entry name" value="MFS_dom"/>
</dbReference>
<feature type="transmembrane region" description="Helical" evidence="6">
    <location>
        <begin position="186"/>
        <end position="206"/>
    </location>
</feature>
<name>A0A5N5CXZ5_9PEZI</name>
<feature type="transmembrane region" description="Helical" evidence="6">
    <location>
        <begin position="262"/>
        <end position="279"/>
    </location>
</feature>
<keyword evidence="5 6" id="KW-0472">Membrane</keyword>
<organism evidence="8 9">
    <name type="scientific">Lasiodiplodia theobromae</name>
    <dbReference type="NCBI Taxonomy" id="45133"/>
    <lineage>
        <taxon>Eukaryota</taxon>
        <taxon>Fungi</taxon>
        <taxon>Dikarya</taxon>
        <taxon>Ascomycota</taxon>
        <taxon>Pezizomycotina</taxon>
        <taxon>Dothideomycetes</taxon>
        <taxon>Dothideomycetes incertae sedis</taxon>
        <taxon>Botryosphaeriales</taxon>
        <taxon>Botryosphaeriaceae</taxon>
        <taxon>Lasiodiplodia</taxon>
    </lineage>
</organism>
<feature type="transmembrane region" description="Helical" evidence="6">
    <location>
        <begin position="430"/>
        <end position="450"/>
    </location>
</feature>
<feature type="transmembrane region" description="Helical" evidence="6">
    <location>
        <begin position="155"/>
        <end position="174"/>
    </location>
</feature>
<dbReference type="FunFam" id="1.20.1250.20:FF:000196">
    <property type="entry name" value="MFS toxin efflux pump (AflT)"/>
    <property type="match status" value="1"/>
</dbReference>
<sequence>MHSSSSDDSNVEPKHAIDAPADEYPTGWKLGSVVVALVLAVFLASLDMNIVATAIPKITDQFHALDDIGWYGSALFLTVASSQSVWGKAYKFLDLKNVFLVSVAIFEIGSLICAVAQNSVTFIVGRAIIGLGAAGVLAGCYIIIAFVVPPQKRPAFTGIIGATYGVASVIGPLIGGVFTDGPSWRWCFYINLPIGGVAVAIIVVILKTPEASVSEEARRASPLEKLLHMDLPGFFVVMAAVVCLLLALQWGGVTKDWDSPDVIGTLVGFALITVLFLVIEWWQGPRGMLSPQILKRREIWTGCLFSFFLAGGFFILLYYLPIYFQAIRSTSAQESGIRNLALIIADTITVIGSGAIITATGQFAPLVVLGAVMTTVGSGLLYTLDQTSGPGEWIGYQVLAGLGIGLCFQVPIMAGQALSPPDEVSSATALILFFQTMGGAIMVSAGQAAFTNKLISSIKTSAPNLQPAAVVAVGATDLRKSFSGPDLTAVLAAYTDGIQTALILSIALAGIATIASLLVPWKSIKGKAQMGAGAV</sequence>
<dbReference type="OrthoDB" id="10021397at2759"/>
<comment type="subcellular location">
    <subcellularLocation>
        <location evidence="1">Membrane</location>
        <topology evidence="1">Multi-pass membrane protein</topology>
    </subcellularLocation>
</comment>
<feature type="domain" description="Major facilitator superfamily (MFS) profile" evidence="7">
    <location>
        <begin position="33"/>
        <end position="524"/>
    </location>
</feature>
<feature type="transmembrane region" description="Helical" evidence="6">
    <location>
        <begin position="227"/>
        <end position="250"/>
    </location>
</feature>
<keyword evidence="9" id="KW-1185">Reference proteome</keyword>
<reference evidence="8 9" key="1">
    <citation type="journal article" date="2019" name="Sci. Rep.">
        <title>A multi-omics analysis of the grapevine pathogen Lasiodiplodia theobromae reveals that temperature affects the expression of virulence- and pathogenicity-related genes.</title>
        <authorList>
            <person name="Felix C."/>
            <person name="Meneses R."/>
            <person name="Goncalves M.F.M."/>
            <person name="Tilleman L."/>
            <person name="Duarte A.S."/>
            <person name="Jorrin-Novo J.V."/>
            <person name="Van de Peer Y."/>
            <person name="Deforce D."/>
            <person name="Van Nieuwerburgh F."/>
            <person name="Esteves A.C."/>
            <person name="Alves A."/>
        </authorList>
    </citation>
    <scope>NUCLEOTIDE SEQUENCE [LARGE SCALE GENOMIC DNA]</scope>
    <source>
        <strain evidence="8 9">LA-SOL3</strain>
    </source>
</reference>
<dbReference type="SUPFAM" id="SSF103473">
    <property type="entry name" value="MFS general substrate transporter"/>
    <property type="match status" value="1"/>
</dbReference>
<keyword evidence="4 6" id="KW-1133">Transmembrane helix</keyword>
<feature type="transmembrane region" description="Helical" evidence="6">
    <location>
        <begin position="299"/>
        <end position="320"/>
    </location>
</feature>
<feature type="transmembrane region" description="Helical" evidence="6">
    <location>
        <begin position="340"/>
        <end position="359"/>
    </location>
</feature>
<dbReference type="FunFam" id="1.20.1720.10:FF:000012">
    <property type="entry name" value="MFS toxin efflux pump (AflT)"/>
    <property type="match status" value="1"/>
</dbReference>
<evidence type="ECO:0000256" key="1">
    <source>
        <dbReference type="ARBA" id="ARBA00004141"/>
    </source>
</evidence>
<comment type="caution">
    <text evidence="8">The sequence shown here is derived from an EMBL/GenBank/DDBJ whole genome shotgun (WGS) entry which is preliminary data.</text>
</comment>
<dbReference type="Proteomes" id="UP000325902">
    <property type="component" value="Unassembled WGS sequence"/>
</dbReference>
<dbReference type="GO" id="GO:0022857">
    <property type="term" value="F:transmembrane transporter activity"/>
    <property type="evidence" value="ECO:0007669"/>
    <property type="project" value="InterPro"/>
</dbReference>
<evidence type="ECO:0000256" key="5">
    <source>
        <dbReference type="ARBA" id="ARBA00023136"/>
    </source>
</evidence>
<dbReference type="CDD" id="cd17502">
    <property type="entry name" value="MFS_Azr1_MDR_like"/>
    <property type="match status" value="1"/>
</dbReference>
<evidence type="ECO:0000313" key="9">
    <source>
        <dbReference type="Proteomes" id="UP000325902"/>
    </source>
</evidence>
<evidence type="ECO:0000256" key="6">
    <source>
        <dbReference type="SAM" id="Phobius"/>
    </source>
</evidence>
<evidence type="ECO:0000256" key="3">
    <source>
        <dbReference type="ARBA" id="ARBA00022692"/>
    </source>
</evidence>
<feature type="transmembrane region" description="Helical" evidence="6">
    <location>
        <begin position="123"/>
        <end position="148"/>
    </location>
</feature>
<feature type="transmembrane region" description="Helical" evidence="6">
    <location>
        <begin position="98"/>
        <end position="117"/>
    </location>
</feature>
<protein>
    <submittedName>
        <fullName evidence="8">MFS gliotoxin efflux transporter gliA</fullName>
    </submittedName>
</protein>
<proteinExistence type="predicted"/>
<evidence type="ECO:0000256" key="2">
    <source>
        <dbReference type="ARBA" id="ARBA00022448"/>
    </source>
</evidence>
<dbReference type="Pfam" id="PF07690">
    <property type="entry name" value="MFS_1"/>
    <property type="match status" value="1"/>
</dbReference>
<dbReference type="Gene3D" id="1.20.1720.10">
    <property type="entry name" value="Multidrug resistance protein D"/>
    <property type="match status" value="1"/>
</dbReference>
<feature type="transmembrane region" description="Helical" evidence="6">
    <location>
        <begin position="33"/>
        <end position="56"/>
    </location>
</feature>
<evidence type="ECO:0000313" key="8">
    <source>
        <dbReference type="EMBL" id="KAB2570176.1"/>
    </source>
</evidence>
<keyword evidence="2" id="KW-0813">Transport</keyword>
<evidence type="ECO:0000256" key="4">
    <source>
        <dbReference type="ARBA" id="ARBA00022989"/>
    </source>
</evidence>
<dbReference type="InterPro" id="IPR036259">
    <property type="entry name" value="MFS_trans_sf"/>
</dbReference>
<accession>A0A5N5CXZ5</accession>
<feature type="transmembrane region" description="Helical" evidence="6">
    <location>
        <begin position="366"/>
        <end position="384"/>
    </location>
</feature>
<keyword evidence="3 6" id="KW-0812">Transmembrane</keyword>